<feature type="coiled-coil region" evidence="8">
    <location>
        <begin position="144"/>
        <end position="171"/>
    </location>
</feature>
<gene>
    <name evidence="11" type="ORF">GALMADRAFT_439138</name>
</gene>
<comment type="similarity">
    <text evidence="7">Belongs to the HSF family.</text>
</comment>
<feature type="domain" description="HSF-type DNA-binding" evidence="10">
    <location>
        <begin position="1"/>
        <end position="91"/>
    </location>
</feature>
<accession>A0A067TBK8</accession>
<keyword evidence="4" id="KW-0804">Transcription</keyword>
<dbReference type="Proteomes" id="UP000027222">
    <property type="component" value="Unassembled WGS sequence"/>
</dbReference>
<dbReference type="InterPro" id="IPR036390">
    <property type="entry name" value="WH_DNA-bd_sf"/>
</dbReference>
<feature type="region of interest" description="Disordered" evidence="9">
    <location>
        <begin position="114"/>
        <end position="136"/>
    </location>
</feature>
<evidence type="ECO:0000313" key="12">
    <source>
        <dbReference type="Proteomes" id="UP000027222"/>
    </source>
</evidence>
<dbReference type="EMBL" id="KL142377">
    <property type="protein sequence ID" value="KDR77284.1"/>
    <property type="molecule type" value="Genomic_DNA"/>
</dbReference>
<proteinExistence type="inferred from homology"/>
<evidence type="ECO:0000256" key="7">
    <source>
        <dbReference type="RuleBase" id="RU004020"/>
    </source>
</evidence>
<comment type="subcellular location">
    <subcellularLocation>
        <location evidence="1">Nucleus</location>
    </subcellularLocation>
</comment>
<protein>
    <recommendedName>
        <fullName evidence="10">HSF-type DNA-binding domain-containing protein</fullName>
    </recommendedName>
</protein>
<dbReference type="GO" id="GO:0003700">
    <property type="term" value="F:DNA-binding transcription factor activity"/>
    <property type="evidence" value="ECO:0007669"/>
    <property type="project" value="InterPro"/>
</dbReference>
<keyword evidence="12" id="KW-1185">Reference proteome</keyword>
<dbReference type="Pfam" id="PF00447">
    <property type="entry name" value="HSF_DNA-bind"/>
    <property type="match status" value="1"/>
</dbReference>
<dbReference type="GO" id="GO:0005634">
    <property type="term" value="C:nucleus"/>
    <property type="evidence" value="ECO:0007669"/>
    <property type="project" value="UniProtKB-SubCell"/>
</dbReference>
<keyword evidence="8" id="KW-0175">Coiled coil</keyword>
<evidence type="ECO:0000256" key="8">
    <source>
        <dbReference type="SAM" id="Coils"/>
    </source>
</evidence>
<dbReference type="SMART" id="SM00415">
    <property type="entry name" value="HSF"/>
    <property type="match status" value="1"/>
</dbReference>
<evidence type="ECO:0000256" key="3">
    <source>
        <dbReference type="ARBA" id="ARBA00023125"/>
    </source>
</evidence>
<name>A0A067TBK8_GALM3</name>
<dbReference type="AlphaFoldDB" id="A0A067TBK8"/>
<dbReference type="PANTHER" id="PTHR10015:SF361">
    <property type="entry name" value="TRANSCRIPTION FACTOR SKN7"/>
    <property type="match status" value="1"/>
</dbReference>
<dbReference type="STRING" id="685588.A0A067TBK8"/>
<evidence type="ECO:0000256" key="5">
    <source>
        <dbReference type="ARBA" id="ARBA00023242"/>
    </source>
</evidence>
<keyword evidence="5" id="KW-0539">Nucleus</keyword>
<evidence type="ECO:0000256" key="4">
    <source>
        <dbReference type="ARBA" id="ARBA00023163"/>
    </source>
</evidence>
<dbReference type="HOGENOM" id="CLU_030308_8_0_1"/>
<evidence type="ECO:0000259" key="10">
    <source>
        <dbReference type="SMART" id="SM00415"/>
    </source>
</evidence>
<evidence type="ECO:0000256" key="1">
    <source>
        <dbReference type="ARBA" id="ARBA00004123"/>
    </source>
</evidence>
<evidence type="ECO:0000256" key="2">
    <source>
        <dbReference type="ARBA" id="ARBA00023015"/>
    </source>
</evidence>
<organism evidence="11 12">
    <name type="scientific">Galerina marginata (strain CBS 339.88)</name>
    <dbReference type="NCBI Taxonomy" id="685588"/>
    <lineage>
        <taxon>Eukaryota</taxon>
        <taxon>Fungi</taxon>
        <taxon>Dikarya</taxon>
        <taxon>Basidiomycota</taxon>
        <taxon>Agaricomycotina</taxon>
        <taxon>Agaricomycetes</taxon>
        <taxon>Agaricomycetidae</taxon>
        <taxon>Agaricales</taxon>
        <taxon>Agaricineae</taxon>
        <taxon>Strophariaceae</taxon>
        <taxon>Galerina</taxon>
    </lineage>
</organism>
<dbReference type="Gene3D" id="1.10.10.10">
    <property type="entry name" value="Winged helix-like DNA-binding domain superfamily/Winged helix DNA-binding domain"/>
    <property type="match status" value="1"/>
</dbReference>
<keyword evidence="3" id="KW-0238">DNA-binding</keyword>
<keyword evidence="2" id="KW-0805">Transcription regulation</keyword>
<dbReference type="InterPro" id="IPR000232">
    <property type="entry name" value="HSF_DNA-bd"/>
</dbReference>
<dbReference type="PANTHER" id="PTHR10015">
    <property type="entry name" value="HEAT SHOCK TRANSCRIPTION FACTOR"/>
    <property type="match status" value="1"/>
</dbReference>
<evidence type="ECO:0000256" key="6">
    <source>
        <dbReference type="ARBA" id="ARBA00062171"/>
    </source>
</evidence>
<sequence>MLEDVSTQSIVCWGSKGDSFIVKDINEFSMTVLPRIFNHSNFASFVRQLNKYDFHKVKQTDSHLVGEKTCIFRHPDFHADRPEDLQNIKRKLTNMKPWTSSLLSNDAYYAPGASSPPPYMTASNSDSDQRHSRTHNVTPPLALRASMNTEIEQIREESESLRARVRNLEEGYETMRTGLQGMKRAIALHAAQMQGLANRLASVSR</sequence>
<dbReference type="OrthoDB" id="60033at2759"/>
<reference evidence="12" key="1">
    <citation type="journal article" date="2014" name="Proc. Natl. Acad. Sci. U.S.A.">
        <title>Extensive sampling of basidiomycete genomes demonstrates inadequacy of the white-rot/brown-rot paradigm for wood decay fungi.</title>
        <authorList>
            <person name="Riley R."/>
            <person name="Salamov A.A."/>
            <person name="Brown D.W."/>
            <person name="Nagy L.G."/>
            <person name="Floudas D."/>
            <person name="Held B.W."/>
            <person name="Levasseur A."/>
            <person name="Lombard V."/>
            <person name="Morin E."/>
            <person name="Otillar R."/>
            <person name="Lindquist E.A."/>
            <person name="Sun H."/>
            <person name="LaButti K.M."/>
            <person name="Schmutz J."/>
            <person name="Jabbour D."/>
            <person name="Luo H."/>
            <person name="Baker S.E."/>
            <person name="Pisabarro A.G."/>
            <person name="Walton J.D."/>
            <person name="Blanchette R.A."/>
            <person name="Henrissat B."/>
            <person name="Martin F."/>
            <person name="Cullen D."/>
            <person name="Hibbett D.S."/>
            <person name="Grigoriev I.V."/>
        </authorList>
    </citation>
    <scope>NUCLEOTIDE SEQUENCE [LARGE SCALE GENOMIC DNA]</scope>
    <source>
        <strain evidence="12">CBS 339.88</strain>
    </source>
</reference>
<dbReference type="GO" id="GO:0043565">
    <property type="term" value="F:sequence-specific DNA binding"/>
    <property type="evidence" value="ECO:0007669"/>
    <property type="project" value="InterPro"/>
</dbReference>
<comment type="subunit">
    <text evidence="6">Homotrimer. Homotrimerization increases the affinity of HSF1 to DNA. Interacts with transcriptional coregulator SSA1 on chromatin.</text>
</comment>
<dbReference type="SUPFAM" id="SSF46785">
    <property type="entry name" value="Winged helix' DNA-binding domain"/>
    <property type="match status" value="1"/>
</dbReference>
<evidence type="ECO:0000256" key="9">
    <source>
        <dbReference type="SAM" id="MobiDB-lite"/>
    </source>
</evidence>
<dbReference type="InterPro" id="IPR036388">
    <property type="entry name" value="WH-like_DNA-bd_sf"/>
</dbReference>
<dbReference type="FunFam" id="1.10.10.10:FF:000027">
    <property type="entry name" value="Heat shock transcription factor 1"/>
    <property type="match status" value="1"/>
</dbReference>
<dbReference type="PRINTS" id="PR00056">
    <property type="entry name" value="HSFDOMAIN"/>
</dbReference>
<evidence type="ECO:0000313" key="11">
    <source>
        <dbReference type="EMBL" id="KDR77284.1"/>
    </source>
</evidence>